<evidence type="ECO:0000256" key="4">
    <source>
        <dbReference type="ARBA" id="ARBA00022692"/>
    </source>
</evidence>
<keyword evidence="2" id="KW-0813">Transport</keyword>
<dbReference type="AlphaFoldDB" id="A0A4Q5LPM4"/>
<keyword evidence="5 7" id="KW-1133">Transmembrane helix</keyword>
<feature type="transmembrane region" description="Helical" evidence="7">
    <location>
        <begin position="182"/>
        <end position="200"/>
    </location>
</feature>
<reference evidence="8 9" key="1">
    <citation type="submission" date="2019-02" db="EMBL/GenBank/DDBJ databases">
        <title>Bacterial novel species Mucilaginibacter sp. 17JY9-4 isolated from soil.</title>
        <authorList>
            <person name="Jung H.-Y."/>
        </authorList>
    </citation>
    <scope>NUCLEOTIDE SEQUENCE [LARGE SCALE GENOMIC DNA]</scope>
    <source>
        <strain evidence="8 9">17JY9-4</strain>
    </source>
</reference>
<accession>A0A4Q5LPM4</accession>
<evidence type="ECO:0000256" key="1">
    <source>
        <dbReference type="ARBA" id="ARBA00004651"/>
    </source>
</evidence>
<dbReference type="OrthoDB" id="9768885at2"/>
<comment type="subcellular location">
    <subcellularLocation>
        <location evidence="1">Cell membrane</location>
        <topology evidence="1">Multi-pass membrane protein</topology>
    </subcellularLocation>
</comment>
<keyword evidence="4 7" id="KW-0812">Transmembrane</keyword>
<feature type="transmembrane region" description="Helical" evidence="7">
    <location>
        <begin position="41"/>
        <end position="65"/>
    </location>
</feature>
<comment type="caution">
    <text evidence="8">The sequence shown here is derived from an EMBL/GenBank/DDBJ whole genome shotgun (WGS) entry which is preliminary data.</text>
</comment>
<proteinExistence type="predicted"/>
<sequence length="406" mass="42533">MSNWIKNYSGMIWLIAGIIAGSVAGIVLGERAEVLKPIGDIFLNLLFVAVIPLVFFAISSAIANLEGSQKLGRIMGVMSAVFLGTLIMAALLSIIALWLFPIGKTSFAAAGAVPAVTGKNLSGDQITQLFTTSEFFNLLSRKNMLAMIIFALLVGFGARSAAEKGKPFVQFLNAGNEVFKQVFGIIMKAGPIGLGAYFAYQVAVFGPSLFGTYAHVLGIGYGVSLFYYAVFYSLYAFIAGGVKGIKRYWENNIIPSATAVGTCSSIATIPANLVAAKKMGITDAISGITIPLLGTLHKDGSSISSILKMSVVFAMFGRGFDSAGVIVLALGMTVLVSIVEGGIPNGGYIGELLFISAYGFPPEALPPAIIIGTLIDPIATLLNATGDTAAAMVINRFAGEKQVQHT</sequence>
<dbReference type="Gene3D" id="1.10.3860.10">
    <property type="entry name" value="Sodium:dicarboxylate symporter"/>
    <property type="match status" value="1"/>
</dbReference>
<evidence type="ECO:0000313" key="8">
    <source>
        <dbReference type="EMBL" id="RYU91361.1"/>
    </source>
</evidence>
<keyword evidence="3" id="KW-1003">Cell membrane</keyword>
<keyword evidence="9" id="KW-1185">Reference proteome</keyword>
<feature type="transmembrane region" description="Helical" evidence="7">
    <location>
        <begin position="12"/>
        <end position="29"/>
    </location>
</feature>
<protein>
    <submittedName>
        <fullName evidence="8">Dicarboxylate/amino acid:cation symporter</fullName>
    </submittedName>
</protein>
<dbReference type="PRINTS" id="PR00173">
    <property type="entry name" value="EDTRNSPORT"/>
</dbReference>
<feature type="transmembrane region" description="Helical" evidence="7">
    <location>
        <begin position="144"/>
        <end position="162"/>
    </location>
</feature>
<keyword evidence="6 7" id="KW-0472">Membrane</keyword>
<evidence type="ECO:0000256" key="6">
    <source>
        <dbReference type="ARBA" id="ARBA00023136"/>
    </source>
</evidence>
<evidence type="ECO:0000313" key="9">
    <source>
        <dbReference type="Proteomes" id="UP000293331"/>
    </source>
</evidence>
<dbReference type="Pfam" id="PF00375">
    <property type="entry name" value="SDF"/>
    <property type="match status" value="1"/>
</dbReference>
<gene>
    <name evidence="8" type="ORF">EWM62_05320</name>
</gene>
<dbReference type="GO" id="GO:0006835">
    <property type="term" value="P:dicarboxylic acid transport"/>
    <property type="evidence" value="ECO:0007669"/>
    <property type="project" value="TreeGrafter"/>
</dbReference>
<dbReference type="EMBL" id="SEWG01000002">
    <property type="protein sequence ID" value="RYU91361.1"/>
    <property type="molecule type" value="Genomic_DNA"/>
</dbReference>
<evidence type="ECO:0000256" key="5">
    <source>
        <dbReference type="ARBA" id="ARBA00022989"/>
    </source>
</evidence>
<dbReference type="GO" id="GO:0005886">
    <property type="term" value="C:plasma membrane"/>
    <property type="evidence" value="ECO:0007669"/>
    <property type="project" value="UniProtKB-SubCell"/>
</dbReference>
<organism evidence="8 9">
    <name type="scientific">Mucilaginibacter terrigena</name>
    <dbReference type="NCBI Taxonomy" id="2492395"/>
    <lineage>
        <taxon>Bacteria</taxon>
        <taxon>Pseudomonadati</taxon>
        <taxon>Bacteroidota</taxon>
        <taxon>Sphingobacteriia</taxon>
        <taxon>Sphingobacteriales</taxon>
        <taxon>Sphingobacteriaceae</taxon>
        <taxon>Mucilaginibacter</taxon>
    </lineage>
</organism>
<evidence type="ECO:0000256" key="7">
    <source>
        <dbReference type="SAM" id="Phobius"/>
    </source>
</evidence>
<dbReference type="RefSeq" id="WP_129875620.1">
    <property type="nucleotide sequence ID" value="NZ_SEWG01000002.1"/>
</dbReference>
<dbReference type="InterPro" id="IPR001991">
    <property type="entry name" value="Na-dicarboxylate_symporter"/>
</dbReference>
<evidence type="ECO:0000256" key="2">
    <source>
        <dbReference type="ARBA" id="ARBA00022448"/>
    </source>
</evidence>
<dbReference type="InterPro" id="IPR036458">
    <property type="entry name" value="Na:dicarbo_symporter_sf"/>
</dbReference>
<name>A0A4Q5LPM4_9SPHI</name>
<feature type="transmembrane region" description="Helical" evidence="7">
    <location>
        <begin position="77"/>
        <end position="100"/>
    </location>
</feature>
<feature type="transmembrane region" description="Helical" evidence="7">
    <location>
        <begin position="212"/>
        <end position="238"/>
    </location>
</feature>
<evidence type="ECO:0000256" key="3">
    <source>
        <dbReference type="ARBA" id="ARBA00022475"/>
    </source>
</evidence>
<dbReference type="PANTHER" id="PTHR42865">
    <property type="entry name" value="PROTON/GLUTAMATE-ASPARTATE SYMPORTER"/>
    <property type="match status" value="1"/>
</dbReference>
<dbReference type="GO" id="GO:0015293">
    <property type="term" value="F:symporter activity"/>
    <property type="evidence" value="ECO:0007669"/>
    <property type="project" value="UniProtKB-KW"/>
</dbReference>
<dbReference type="Proteomes" id="UP000293331">
    <property type="component" value="Unassembled WGS sequence"/>
</dbReference>
<dbReference type="SUPFAM" id="SSF118215">
    <property type="entry name" value="Proton glutamate symport protein"/>
    <property type="match status" value="1"/>
</dbReference>
<dbReference type="PANTHER" id="PTHR42865:SF7">
    <property type="entry name" value="PROTON_GLUTAMATE-ASPARTATE SYMPORTER"/>
    <property type="match status" value="1"/>
</dbReference>